<evidence type="ECO:0000259" key="1">
    <source>
        <dbReference type="PROSITE" id="PS51186"/>
    </source>
</evidence>
<dbReference type="GO" id="GO:0016747">
    <property type="term" value="F:acyltransferase activity, transferring groups other than amino-acyl groups"/>
    <property type="evidence" value="ECO:0007669"/>
    <property type="project" value="InterPro"/>
</dbReference>
<dbReference type="STRING" id="1196324.A374_19095"/>
<dbReference type="PROSITE" id="PS51186">
    <property type="entry name" value="GNAT"/>
    <property type="match status" value="1"/>
</dbReference>
<keyword evidence="3" id="KW-1185">Reference proteome</keyword>
<dbReference type="RefSeq" id="WP_007203883.1">
    <property type="nucleotide sequence ID" value="NZ_AKKV01000053.1"/>
</dbReference>
<dbReference type="AlphaFoldDB" id="I8ADM7"/>
<gene>
    <name evidence="2" type="ORF">A374_19095</name>
</gene>
<dbReference type="Gene3D" id="3.40.630.30">
    <property type="match status" value="1"/>
</dbReference>
<dbReference type="PATRIC" id="fig|1196324.3.peg.3877"/>
<name>I8ADM7_9BACL</name>
<evidence type="ECO:0000313" key="3">
    <source>
        <dbReference type="Proteomes" id="UP000004080"/>
    </source>
</evidence>
<comment type="caution">
    <text evidence="2">The sequence shown here is derived from an EMBL/GenBank/DDBJ whole genome shotgun (WGS) entry which is preliminary data.</text>
</comment>
<dbReference type="InterPro" id="IPR000182">
    <property type="entry name" value="GNAT_dom"/>
</dbReference>
<accession>I8ADM7</accession>
<feature type="domain" description="N-acetyltransferase" evidence="1">
    <location>
        <begin position="127"/>
        <end position="257"/>
    </location>
</feature>
<dbReference type="InterPro" id="IPR016181">
    <property type="entry name" value="Acyl_CoA_acyltransferase"/>
</dbReference>
<evidence type="ECO:0000313" key="2">
    <source>
        <dbReference type="EMBL" id="EIT83657.1"/>
    </source>
</evidence>
<sequence length="257" mass="28812">MAITSIGNSDAFFSEAARLFIKDTIGADPLLSNNRHDQALKWLVLEGDQLIGAVYWAPPNPLYMTGPKGMIPKVFDRLKLENWHLHRVRVNDELAVAVRRHVQQSIRVARTATLLTHDCATSYPLHAPLRCALPEDRAFLSEWMYGLCTEMRALVSPHEAKEMVAQYVVDQRLFIYGDDAPVSMAMISPTNALLRTIHHVYTPPLLRKKGYGKQCVAALAAFLETPCSIYAEGDGPRSVYKQAGFVERGEMVELVFT</sequence>
<dbReference type="SUPFAM" id="SSF55729">
    <property type="entry name" value="Acyl-CoA N-acyltransferases (Nat)"/>
    <property type="match status" value="1"/>
</dbReference>
<proteinExistence type="predicted"/>
<reference evidence="2 3" key="1">
    <citation type="journal article" date="2012" name="J. Bacteriol.">
        <title>Genome of Bacillus macauensis ZFHKF-1, a Long-Chain-Forming Bacterium.</title>
        <authorList>
            <person name="Cai L."/>
            <person name="Zhang T."/>
        </authorList>
    </citation>
    <scope>NUCLEOTIDE SEQUENCE [LARGE SCALE GENOMIC DNA]</scope>
    <source>
        <strain evidence="2 3">ZFHKF-1</strain>
    </source>
</reference>
<dbReference type="OrthoDB" id="3174529at2"/>
<keyword evidence="2" id="KW-0808">Transferase</keyword>
<organism evidence="2 3">
    <name type="scientific">Fictibacillus macauensis ZFHKF-1</name>
    <dbReference type="NCBI Taxonomy" id="1196324"/>
    <lineage>
        <taxon>Bacteria</taxon>
        <taxon>Bacillati</taxon>
        <taxon>Bacillota</taxon>
        <taxon>Bacilli</taxon>
        <taxon>Bacillales</taxon>
        <taxon>Fictibacillaceae</taxon>
        <taxon>Fictibacillus</taxon>
    </lineage>
</organism>
<dbReference type="Proteomes" id="UP000004080">
    <property type="component" value="Unassembled WGS sequence"/>
</dbReference>
<protein>
    <submittedName>
        <fullName evidence="2">N-acetyltransferase GCN5</fullName>
    </submittedName>
</protein>
<dbReference type="EMBL" id="AKKV01000053">
    <property type="protein sequence ID" value="EIT83657.1"/>
    <property type="molecule type" value="Genomic_DNA"/>
</dbReference>